<protein>
    <submittedName>
        <fullName evidence="2">Uncharacterized protein</fullName>
    </submittedName>
</protein>
<proteinExistence type="predicted"/>
<accession>A0A8H4AN64</accession>
<feature type="chain" id="PRO_5034739069" evidence="1">
    <location>
        <begin position="22"/>
        <end position="328"/>
    </location>
</feature>
<evidence type="ECO:0000256" key="1">
    <source>
        <dbReference type="SAM" id="SignalP"/>
    </source>
</evidence>
<organism evidence="2 3">
    <name type="scientific">Gigaspora margarita</name>
    <dbReference type="NCBI Taxonomy" id="4874"/>
    <lineage>
        <taxon>Eukaryota</taxon>
        <taxon>Fungi</taxon>
        <taxon>Fungi incertae sedis</taxon>
        <taxon>Mucoromycota</taxon>
        <taxon>Glomeromycotina</taxon>
        <taxon>Glomeromycetes</taxon>
        <taxon>Diversisporales</taxon>
        <taxon>Gigasporaceae</taxon>
        <taxon>Gigaspora</taxon>
    </lineage>
</organism>
<keyword evidence="1" id="KW-0732">Signal</keyword>
<dbReference type="SUPFAM" id="SSF50494">
    <property type="entry name" value="Trypsin-like serine proteases"/>
    <property type="match status" value="1"/>
</dbReference>
<evidence type="ECO:0000313" key="3">
    <source>
        <dbReference type="Proteomes" id="UP000439903"/>
    </source>
</evidence>
<gene>
    <name evidence="2" type="ORF">F8M41_017480</name>
</gene>
<dbReference type="InterPro" id="IPR009003">
    <property type="entry name" value="Peptidase_S1_PA"/>
</dbReference>
<comment type="caution">
    <text evidence="2">The sequence shown here is derived from an EMBL/GenBank/DDBJ whole genome shotgun (WGS) entry which is preliminary data.</text>
</comment>
<dbReference type="InterPro" id="IPR043504">
    <property type="entry name" value="Peptidase_S1_PA_chymotrypsin"/>
</dbReference>
<dbReference type="Proteomes" id="UP000439903">
    <property type="component" value="Unassembled WGS sequence"/>
</dbReference>
<name>A0A8H4AN64_GIGMA</name>
<reference evidence="2 3" key="1">
    <citation type="journal article" date="2019" name="Environ. Microbiol.">
        <title>At the nexus of three kingdoms: the genome of the mycorrhizal fungus Gigaspora margarita provides insights into plant, endobacterial and fungal interactions.</title>
        <authorList>
            <person name="Venice F."/>
            <person name="Ghignone S."/>
            <person name="Salvioli di Fossalunga A."/>
            <person name="Amselem J."/>
            <person name="Novero M."/>
            <person name="Xianan X."/>
            <person name="Sedzielewska Toro K."/>
            <person name="Morin E."/>
            <person name="Lipzen A."/>
            <person name="Grigoriev I.V."/>
            <person name="Henrissat B."/>
            <person name="Martin F.M."/>
            <person name="Bonfante P."/>
        </authorList>
    </citation>
    <scope>NUCLEOTIDE SEQUENCE [LARGE SCALE GENOMIC DNA]</scope>
    <source>
        <strain evidence="2 3">BEG34</strain>
    </source>
</reference>
<dbReference type="AlphaFoldDB" id="A0A8H4AN64"/>
<evidence type="ECO:0000313" key="2">
    <source>
        <dbReference type="EMBL" id="KAF0514965.1"/>
    </source>
</evidence>
<sequence length="328" mass="37126">MRVSYFLIILLISLQSYSIYTLQNHPLAKLWRINDTEVPEWLNAEKHLIMIYGNLRPILAQINFISSFGGPYINIFENCPYKESLHFENVTNSMVQLKFYFQEITLLANNFDVRGALVYIDIGLNNIVIYFFESDIDNTKFINAVEPFNPEIIYANTQSLNPNSPVLPIGPLLFESREDGFYNFAVIKVENKNLVPTFVIRNDDSDQYPELIIINGGPISSHYVHICKSGIITHLTCGYVYGFNGEFYSIDDGVTVELIITDMYGLLSDAGGPVFSFASLKNLYSVDVHGTVVTVGPGICAAQSLETILYIFRDRGQLFKDIILYVEG</sequence>
<feature type="signal peptide" evidence="1">
    <location>
        <begin position="1"/>
        <end position="21"/>
    </location>
</feature>
<keyword evidence="3" id="KW-1185">Reference proteome</keyword>
<dbReference type="EMBL" id="WTPW01000402">
    <property type="protein sequence ID" value="KAF0514965.1"/>
    <property type="molecule type" value="Genomic_DNA"/>
</dbReference>
<dbReference type="Gene3D" id="2.40.10.10">
    <property type="entry name" value="Trypsin-like serine proteases"/>
    <property type="match status" value="1"/>
</dbReference>
<dbReference type="OrthoDB" id="3762657at2759"/>